<evidence type="ECO:0000256" key="3">
    <source>
        <dbReference type="ARBA" id="ARBA00022553"/>
    </source>
</evidence>
<evidence type="ECO:0000256" key="6">
    <source>
        <dbReference type="ARBA" id="ARBA00023012"/>
    </source>
</evidence>
<dbReference type="Proteomes" id="UP000760668">
    <property type="component" value="Unassembled WGS sequence"/>
</dbReference>
<dbReference type="GO" id="GO:0004673">
    <property type="term" value="F:protein histidine kinase activity"/>
    <property type="evidence" value="ECO:0007669"/>
    <property type="project" value="UniProtKB-EC"/>
</dbReference>
<dbReference type="InterPro" id="IPR036890">
    <property type="entry name" value="HATPase_C_sf"/>
</dbReference>
<accession>A0A921MKG4</accession>
<dbReference type="PANTHER" id="PTHR44936">
    <property type="entry name" value="SENSOR PROTEIN CREC"/>
    <property type="match status" value="1"/>
</dbReference>
<feature type="domain" description="Histidine kinase" evidence="8">
    <location>
        <begin position="126"/>
        <end position="332"/>
    </location>
</feature>
<evidence type="ECO:0000256" key="4">
    <source>
        <dbReference type="ARBA" id="ARBA00022679"/>
    </source>
</evidence>
<dbReference type="InterPro" id="IPR005467">
    <property type="entry name" value="His_kinase_dom"/>
</dbReference>
<dbReference type="PRINTS" id="PR00344">
    <property type="entry name" value="BCTRLSENSOR"/>
</dbReference>
<keyword evidence="6" id="KW-0902">Two-component regulatory system</keyword>
<feature type="transmembrane region" description="Helical" evidence="7">
    <location>
        <begin position="37"/>
        <end position="55"/>
    </location>
</feature>
<reference evidence="9" key="2">
    <citation type="submission" date="2021-09" db="EMBL/GenBank/DDBJ databases">
        <authorList>
            <person name="Gilroy R."/>
        </authorList>
    </citation>
    <scope>NUCLEOTIDE SEQUENCE</scope>
    <source>
        <strain evidence="9">CHK179-5677</strain>
    </source>
</reference>
<dbReference type="Pfam" id="PF02518">
    <property type="entry name" value="HATPase_c"/>
    <property type="match status" value="1"/>
</dbReference>
<dbReference type="PROSITE" id="PS50109">
    <property type="entry name" value="HIS_KIN"/>
    <property type="match status" value="1"/>
</dbReference>
<evidence type="ECO:0000256" key="2">
    <source>
        <dbReference type="ARBA" id="ARBA00012438"/>
    </source>
</evidence>
<dbReference type="PANTHER" id="PTHR44936:SF9">
    <property type="entry name" value="SENSOR PROTEIN CREC"/>
    <property type="match status" value="1"/>
</dbReference>
<organism evidence="9 10">
    <name type="scientific">Pseudoflavonifractor capillosus</name>
    <dbReference type="NCBI Taxonomy" id="106588"/>
    <lineage>
        <taxon>Bacteria</taxon>
        <taxon>Bacillati</taxon>
        <taxon>Bacillota</taxon>
        <taxon>Clostridia</taxon>
        <taxon>Eubacteriales</taxon>
        <taxon>Oscillospiraceae</taxon>
        <taxon>Pseudoflavonifractor</taxon>
    </lineage>
</organism>
<dbReference type="Gene3D" id="3.30.565.10">
    <property type="entry name" value="Histidine kinase-like ATPase, C-terminal domain"/>
    <property type="match status" value="1"/>
</dbReference>
<dbReference type="InterPro" id="IPR004358">
    <property type="entry name" value="Sig_transdc_His_kin-like_C"/>
</dbReference>
<protein>
    <recommendedName>
        <fullName evidence="2">histidine kinase</fullName>
        <ecNumber evidence="2">2.7.13.3</ecNumber>
    </recommendedName>
</protein>
<evidence type="ECO:0000256" key="5">
    <source>
        <dbReference type="ARBA" id="ARBA00022777"/>
    </source>
</evidence>
<gene>
    <name evidence="9" type="ORF">K8V01_04385</name>
</gene>
<dbReference type="InterPro" id="IPR050980">
    <property type="entry name" value="2C_sensor_his_kinase"/>
</dbReference>
<dbReference type="GO" id="GO:0000160">
    <property type="term" value="P:phosphorelay signal transduction system"/>
    <property type="evidence" value="ECO:0007669"/>
    <property type="project" value="UniProtKB-KW"/>
</dbReference>
<evidence type="ECO:0000313" key="9">
    <source>
        <dbReference type="EMBL" id="HJG86248.1"/>
    </source>
</evidence>
<dbReference type="SMART" id="SM00387">
    <property type="entry name" value="HATPase_c"/>
    <property type="match status" value="1"/>
</dbReference>
<dbReference type="SUPFAM" id="SSF55874">
    <property type="entry name" value="ATPase domain of HSP90 chaperone/DNA topoisomerase II/histidine kinase"/>
    <property type="match status" value="1"/>
</dbReference>
<evidence type="ECO:0000313" key="10">
    <source>
        <dbReference type="Proteomes" id="UP000760668"/>
    </source>
</evidence>
<keyword evidence="5 9" id="KW-0418">Kinase</keyword>
<dbReference type="InterPro" id="IPR003594">
    <property type="entry name" value="HATPase_dom"/>
</dbReference>
<keyword evidence="7" id="KW-0472">Membrane</keyword>
<keyword evidence="7" id="KW-0812">Transmembrane</keyword>
<comment type="catalytic activity">
    <reaction evidence="1">
        <text>ATP + protein L-histidine = ADP + protein N-phospho-L-histidine.</text>
        <dbReference type="EC" id="2.7.13.3"/>
    </reaction>
</comment>
<proteinExistence type="predicted"/>
<evidence type="ECO:0000256" key="1">
    <source>
        <dbReference type="ARBA" id="ARBA00000085"/>
    </source>
</evidence>
<evidence type="ECO:0000256" key="7">
    <source>
        <dbReference type="SAM" id="Phobius"/>
    </source>
</evidence>
<name>A0A921MKG4_9FIRM</name>
<comment type="caution">
    <text evidence="9">The sequence shown here is derived from an EMBL/GenBank/DDBJ whole genome shotgun (WGS) entry which is preliminary data.</text>
</comment>
<keyword evidence="7" id="KW-1133">Transmembrane helix</keyword>
<dbReference type="EMBL" id="DYUC01000038">
    <property type="protein sequence ID" value="HJG86248.1"/>
    <property type="molecule type" value="Genomic_DNA"/>
</dbReference>
<sequence>MTLSALLKDKLPHLLGLAFALLFTAALLSLLRVPPSAAVFLCLVLSLCVLLPLGGEIARKLRFYRDMAGRLDALEEKYLFSEVMAEPGFPEGAFLLSAAQAMGASMAEAVGDARRDMGEYREYIETWIHEVKTPIAAARLSLENRPGPLADSVENSLFQIEGYVEQALFYARSGAVDRDYAVRALPLSQAVSAALRRYARPLIEAGFRVELEALDAVVCSDGKWVEFILGQLISNSLKYRSAAPKLTFSQEVKRDGVVLSLRDNGPGIPPEDLPRVFDKGFTGANGRQLSTRSTGLGLYLCRKLCARLGLGLSLSCPPGGGTLVSLTFPLGRFHLAEGQPYKTVTSP</sequence>
<feature type="transmembrane region" description="Helical" evidence="7">
    <location>
        <begin position="12"/>
        <end position="31"/>
    </location>
</feature>
<evidence type="ECO:0000259" key="8">
    <source>
        <dbReference type="PROSITE" id="PS50109"/>
    </source>
</evidence>
<dbReference type="EC" id="2.7.13.3" evidence="2"/>
<reference evidence="9" key="1">
    <citation type="journal article" date="2021" name="PeerJ">
        <title>Extensive microbial diversity within the chicken gut microbiome revealed by metagenomics and culture.</title>
        <authorList>
            <person name="Gilroy R."/>
            <person name="Ravi A."/>
            <person name="Getino M."/>
            <person name="Pursley I."/>
            <person name="Horton D.L."/>
            <person name="Alikhan N.F."/>
            <person name="Baker D."/>
            <person name="Gharbi K."/>
            <person name="Hall N."/>
            <person name="Watson M."/>
            <person name="Adriaenssens E.M."/>
            <person name="Foster-Nyarko E."/>
            <person name="Jarju S."/>
            <person name="Secka A."/>
            <person name="Antonio M."/>
            <person name="Oren A."/>
            <person name="Chaudhuri R.R."/>
            <person name="La Ragione R."/>
            <person name="Hildebrand F."/>
            <person name="Pallen M.J."/>
        </authorList>
    </citation>
    <scope>NUCLEOTIDE SEQUENCE</scope>
    <source>
        <strain evidence="9">CHK179-5677</strain>
    </source>
</reference>
<keyword evidence="3" id="KW-0597">Phosphoprotein</keyword>
<dbReference type="AlphaFoldDB" id="A0A921MKG4"/>
<keyword evidence="4" id="KW-0808">Transferase</keyword>
<dbReference type="RefSeq" id="WP_295368488.1">
    <property type="nucleotide sequence ID" value="NZ_DYUC01000038.1"/>
</dbReference>